<evidence type="ECO:0000259" key="7">
    <source>
        <dbReference type="Pfam" id="PF01494"/>
    </source>
</evidence>
<keyword evidence="2" id="KW-0285">Flavoprotein</keyword>
<dbReference type="PANTHER" id="PTHR47178">
    <property type="entry name" value="MONOOXYGENASE, FAD-BINDING"/>
    <property type="match status" value="1"/>
</dbReference>
<evidence type="ECO:0000256" key="2">
    <source>
        <dbReference type="ARBA" id="ARBA00022630"/>
    </source>
</evidence>
<comment type="cofactor">
    <cofactor evidence="1">
        <name>FAD</name>
        <dbReference type="ChEBI" id="CHEBI:57692"/>
    </cofactor>
</comment>
<keyword evidence="5" id="KW-0503">Monooxygenase</keyword>
<keyword evidence="6" id="KW-0812">Transmembrane</keyword>
<evidence type="ECO:0000256" key="1">
    <source>
        <dbReference type="ARBA" id="ARBA00001974"/>
    </source>
</evidence>
<protein>
    <submittedName>
        <fullName evidence="9">FAD/NAD(P)-binding domain-containing protein</fullName>
    </submittedName>
</protein>
<sequence>MATQYVLAAIAAAGLAFWRWGFYLLYSRQNLLDPSPIPDSGTSYIKPQKVPNRVGRRPGLTRWTLPQRQFPEKITPGASATLHNLMQEFATTAPYSQYIETRPSKTEGGTGAAIYVKQDVKTINPVAHKIFYEVAHVHPAENSLHVYVSPRDAKLVMKRGWGLRFPVTWLAPPSWIMVYAPRNEDEVDVRTTIYTVHYLFLPSHPPPAMGSIDSAMKVIVIGAANVSGPAGCALAHGLKKAGIPFTIYDKGADVYRHRHWAFTLGWARPYLFDLIPEELSAQINSCQIDPKVDCAAIGEDRIVIYNGQTREEAFAFPIPKAREINIRKLRVLLAEQLNVHYAKSFSHYEAKEDGGVKVYFEDGSIDEGDILVGIDGAMSKVRRCLLPHDGNMETLPFALMNFNASYTDEQARYIKDQLHPLVDIAIHPAGHYIRANVLDVPDEKDASTWTFQILSTWPLKYVEDYDNEADRVKRLKAHVKRDGWAEPYKSAIEWIAEDTKVLRDGLKIWKTVPWDNHNGRITLCGDAAHAMTFHRGQGANNAFYSAHCLVEALKSVQSGSATLKEAITAYDESIWKRGANEVQISKAQSFFTHDGLENFVNSPVMKFGTKPSHSAKSEGYE</sequence>
<keyword evidence="10" id="KW-1185">Reference proteome</keyword>
<dbReference type="EMBL" id="QGDH01000155">
    <property type="protein sequence ID" value="RAR04421.1"/>
    <property type="molecule type" value="Genomic_DNA"/>
</dbReference>
<dbReference type="InterPro" id="IPR002938">
    <property type="entry name" value="FAD-bd"/>
</dbReference>
<comment type="caution">
    <text evidence="9">The sequence shown here is derived from an EMBL/GenBank/DDBJ whole genome shotgun (WGS) entry which is preliminary data.</text>
</comment>
<keyword evidence="4" id="KW-0560">Oxidoreductase</keyword>
<evidence type="ECO:0000256" key="3">
    <source>
        <dbReference type="ARBA" id="ARBA00022827"/>
    </source>
</evidence>
<dbReference type="Proteomes" id="UP000249619">
    <property type="component" value="Unassembled WGS sequence"/>
</dbReference>
<evidence type="ECO:0000313" key="10">
    <source>
        <dbReference type="Proteomes" id="UP000249619"/>
    </source>
</evidence>
<reference evidence="10" key="1">
    <citation type="submission" date="2018-05" db="EMBL/GenBank/DDBJ databases">
        <title>Draft genome sequence of Stemphylium lycopersici strain CIDEFI 213.</title>
        <authorList>
            <person name="Medina R."/>
            <person name="Franco M.E.E."/>
            <person name="Lucentini C.G."/>
            <person name="Saparrat M.C.N."/>
            <person name="Balatti P.A."/>
        </authorList>
    </citation>
    <scope>NUCLEOTIDE SEQUENCE [LARGE SCALE GENOMIC DNA]</scope>
    <source>
        <strain evidence="10">CIDEFI 213</strain>
    </source>
</reference>
<dbReference type="OrthoDB" id="47494at2759"/>
<evidence type="ECO:0000256" key="6">
    <source>
        <dbReference type="SAM" id="Phobius"/>
    </source>
</evidence>
<dbReference type="Pfam" id="PF17648">
    <property type="entry name" value="Luciferase"/>
    <property type="match status" value="1"/>
</dbReference>
<dbReference type="PANTHER" id="PTHR47178:SF2">
    <property type="entry name" value="FAD-BINDING DOMAIN-CONTAINING PROTEIN"/>
    <property type="match status" value="1"/>
</dbReference>
<dbReference type="InterPro" id="IPR036188">
    <property type="entry name" value="FAD/NAD-bd_sf"/>
</dbReference>
<evidence type="ECO:0000313" key="9">
    <source>
        <dbReference type="EMBL" id="RAR04421.1"/>
    </source>
</evidence>
<proteinExistence type="predicted"/>
<evidence type="ECO:0000256" key="5">
    <source>
        <dbReference type="ARBA" id="ARBA00023033"/>
    </source>
</evidence>
<name>A0A364MUV8_STELY</name>
<dbReference type="GO" id="GO:0071949">
    <property type="term" value="F:FAD binding"/>
    <property type="evidence" value="ECO:0007669"/>
    <property type="project" value="InterPro"/>
</dbReference>
<dbReference type="SUPFAM" id="SSF51905">
    <property type="entry name" value="FAD/NAD(P)-binding domain"/>
    <property type="match status" value="1"/>
</dbReference>
<gene>
    <name evidence="9" type="ORF">DDE83_007831</name>
</gene>
<dbReference type="Pfam" id="PF01494">
    <property type="entry name" value="FAD_binding_3"/>
    <property type="match status" value="1"/>
</dbReference>
<dbReference type="PRINTS" id="PR00420">
    <property type="entry name" value="RNGMNOXGNASE"/>
</dbReference>
<feature type="domain" description="FAD-binding" evidence="7">
    <location>
        <begin position="368"/>
        <end position="572"/>
    </location>
</feature>
<keyword evidence="6" id="KW-0472">Membrane</keyword>
<feature type="transmembrane region" description="Helical" evidence="6">
    <location>
        <begin position="6"/>
        <end position="26"/>
    </location>
</feature>
<dbReference type="STRING" id="183478.A0A364MUV8"/>
<dbReference type="Gene3D" id="3.50.50.60">
    <property type="entry name" value="FAD/NAD(P)-binding domain"/>
    <property type="match status" value="1"/>
</dbReference>
<dbReference type="AlphaFoldDB" id="A0A364MUV8"/>
<dbReference type="InterPro" id="IPR040841">
    <property type="entry name" value="Luciferase_dom"/>
</dbReference>
<dbReference type="GO" id="GO:0004497">
    <property type="term" value="F:monooxygenase activity"/>
    <property type="evidence" value="ECO:0007669"/>
    <property type="project" value="UniProtKB-KW"/>
</dbReference>
<keyword evidence="6" id="KW-1133">Transmembrane helix</keyword>
<keyword evidence="3" id="KW-0274">FAD</keyword>
<feature type="domain" description="Luciferase" evidence="8">
    <location>
        <begin position="133"/>
        <end position="189"/>
    </location>
</feature>
<accession>A0A364MUV8</accession>
<organism evidence="9 10">
    <name type="scientific">Stemphylium lycopersici</name>
    <name type="common">Tomato gray leaf spot disease fungus</name>
    <name type="synonym">Thyrospora lycopersici</name>
    <dbReference type="NCBI Taxonomy" id="183478"/>
    <lineage>
        <taxon>Eukaryota</taxon>
        <taxon>Fungi</taxon>
        <taxon>Dikarya</taxon>
        <taxon>Ascomycota</taxon>
        <taxon>Pezizomycotina</taxon>
        <taxon>Dothideomycetes</taxon>
        <taxon>Pleosporomycetidae</taxon>
        <taxon>Pleosporales</taxon>
        <taxon>Pleosporineae</taxon>
        <taxon>Pleosporaceae</taxon>
        <taxon>Stemphylium</taxon>
    </lineage>
</organism>
<evidence type="ECO:0000259" key="8">
    <source>
        <dbReference type="Pfam" id="PF17648"/>
    </source>
</evidence>
<evidence type="ECO:0000256" key="4">
    <source>
        <dbReference type="ARBA" id="ARBA00023002"/>
    </source>
</evidence>